<feature type="transmembrane region" description="Helical" evidence="1">
    <location>
        <begin position="12"/>
        <end position="31"/>
    </location>
</feature>
<gene>
    <name evidence="2" type="ORF">MCOS_LOCUS2769</name>
</gene>
<dbReference type="AlphaFoldDB" id="A0A0R3U7G8"/>
<keyword evidence="1" id="KW-0812">Transmembrane</keyword>
<keyword evidence="1" id="KW-1133">Transmembrane helix</keyword>
<organism evidence="2 3">
    <name type="scientific">Mesocestoides corti</name>
    <name type="common">Flatworm</name>
    <dbReference type="NCBI Taxonomy" id="53468"/>
    <lineage>
        <taxon>Eukaryota</taxon>
        <taxon>Metazoa</taxon>
        <taxon>Spiralia</taxon>
        <taxon>Lophotrochozoa</taxon>
        <taxon>Platyhelminthes</taxon>
        <taxon>Cestoda</taxon>
        <taxon>Eucestoda</taxon>
        <taxon>Cyclophyllidea</taxon>
        <taxon>Mesocestoididae</taxon>
        <taxon>Mesocestoides</taxon>
    </lineage>
</organism>
<feature type="transmembrane region" description="Helical" evidence="1">
    <location>
        <begin position="77"/>
        <end position="97"/>
    </location>
</feature>
<evidence type="ECO:0000313" key="3">
    <source>
        <dbReference type="Proteomes" id="UP000267029"/>
    </source>
</evidence>
<dbReference type="EMBL" id="UXSR01000500">
    <property type="protein sequence ID" value="VDD76766.1"/>
    <property type="molecule type" value="Genomic_DNA"/>
</dbReference>
<reference evidence="2 3" key="1">
    <citation type="submission" date="2018-10" db="EMBL/GenBank/DDBJ databases">
        <authorList>
            <consortium name="Pathogen Informatics"/>
        </authorList>
    </citation>
    <scope>NUCLEOTIDE SEQUENCE [LARGE SCALE GENOMIC DNA]</scope>
</reference>
<sequence>MIYVHPFCRHILSCILNLFTAFPSLIQTLLIKRSCAQNPLLYRSPDHFPTWTLDLSSSTAPLGIHHFVKCVEEQPMMFVKLLVFAFLIVAFASVDAMKIKSREDVLRALLSELQPGLLKRLQSPGDTDPDFSTLLELYGLEKRRMTPYSGGIFGR</sequence>
<dbReference type="OrthoDB" id="6252674at2759"/>
<keyword evidence="1" id="KW-0472">Membrane</keyword>
<accession>A0A0R3U7G8</accession>
<dbReference type="Proteomes" id="UP000267029">
    <property type="component" value="Unassembled WGS sequence"/>
</dbReference>
<keyword evidence="3" id="KW-1185">Reference proteome</keyword>
<protein>
    <submittedName>
        <fullName evidence="2">Uncharacterized protein</fullName>
    </submittedName>
</protein>
<evidence type="ECO:0000256" key="1">
    <source>
        <dbReference type="SAM" id="Phobius"/>
    </source>
</evidence>
<proteinExistence type="predicted"/>
<evidence type="ECO:0000313" key="2">
    <source>
        <dbReference type="EMBL" id="VDD76766.1"/>
    </source>
</evidence>
<name>A0A0R3U7G8_MESCO</name>